<dbReference type="AlphaFoldDB" id="A0A6J4KRY0"/>
<accession>A0A6J4KRY0</accession>
<sequence>ERGERRRPPGPGDGAREHRPGDGAGAGRGKPAGRELAHPHRQQQQRRPSRGPPGARRRVAAGRGGGRFLRARGVIRNRLRLDAQTPALLRTFGPAVDRRRPAPEARPPADHSRGGLRPVGAPPARGRGHLRGRGAGARPVAGVRRAARARVSVRGEPARRGHLRRHRRPPSQDAPSRLHGAAGLVGAAGLRRVHRDHRQRARPPRRSHRHHPRGGRPGSGRGGAFGGPSRAAGRGRRAGARGRGAYLAAPSPAPRRGADVRGARLPDGPRKGAKVRRRATEAHPLQMRGCGGPAHAGHRGEGRPHLRTYPAEDPPQSIHRPAGGRARGM</sequence>
<proteinExistence type="predicted"/>
<feature type="compositionally biased region" description="Basic residues" evidence="1">
    <location>
        <begin position="39"/>
        <end position="60"/>
    </location>
</feature>
<feature type="compositionally biased region" description="Basic and acidic residues" evidence="1">
    <location>
        <begin position="96"/>
        <end position="113"/>
    </location>
</feature>
<gene>
    <name evidence="2" type="ORF">AVDCRST_MAG89-1291</name>
</gene>
<feature type="region of interest" description="Disordered" evidence="1">
    <location>
        <begin position="1"/>
        <end position="73"/>
    </location>
</feature>
<protein>
    <submittedName>
        <fullName evidence="2">Uncharacterized protein</fullName>
    </submittedName>
</protein>
<reference evidence="2" key="1">
    <citation type="submission" date="2020-02" db="EMBL/GenBank/DDBJ databases">
        <authorList>
            <person name="Meier V. D."/>
        </authorList>
    </citation>
    <scope>NUCLEOTIDE SEQUENCE</scope>
    <source>
        <strain evidence="2">AVDCRST_MAG89</strain>
    </source>
</reference>
<feature type="compositionally biased region" description="Gly residues" evidence="1">
    <location>
        <begin position="215"/>
        <end position="226"/>
    </location>
</feature>
<feature type="compositionally biased region" description="Basic and acidic residues" evidence="1">
    <location>
        <begin position="256"/>
        <end position="270"/>
    </location>
</feature>
<feature type="compositionally biased region" description="Low complexity" evidence="1">
    <location>
        <begin position="180"/>
        <end position="190"/>
    </location>
</feature>
<evidence type="ECO:0000256" key="1">
    <source>
        <dbReference type="SAM" id="MobiDB-lite"/>
    </source>
</evidence>
<dbReference type="EMBL" id="CADCTV010000284">
    <property type="protein sequence ID" value="CAA9313753.1"/>
    <property type="molecule type" value="Genomic_DNA"/>
</dbReference>
<organism evidence="2">
    <name type="scientific">uncultured Gemmatimonadota bacterium</name>
    <dbReference type="NCBI Taxonomy" id="203437"/>
    <lineage>
        <taxon>Bacteria</taxon>
        <taxon>Pseudomonadati</taxon>
        <taxon>Gemmatimonadota</taxon>
        <taxon>environmental samples</taxon>
    </lineage>
</organism>
<feature type="compositionally biased region" description="Low complexity" evidence="1">
    <location>
        <begin position="136"/>
        <end position="155"/>
    </location>
</feature>
<name>A0A6J4KRY0_9BACT</name>
<feature type="compositionally biased region" description="Basic residues" evidence="1">
    <location>
        <begin position="191"/>
        <end position="214"/>
    </location>
</feature>
<evidence type="ECO:0000313" key="2">
    <source>
        <dbReference type="EMBL" id="CAA9313753.1"/>
    </source>
</evidence>
<feature type="non-terminal residue" evidence="2">
    <location>
        <position position="329"/>
    </location>
</feature>
<feature type="region of interest" description="Disordered" evidence="1">
    <location>
        <begin position="92"/>
        <end position="329"/>
    </location>
</feature>
<feature type="non-terminal residue" evidence="2">
    <location>
        <position position="1"/>
    </location>
</feature>
<feature type="compositionally biased region" description="Basic residues" evidence="1">
    <location>
        <begin position="160"/>
        <end position="169"/>
    </location>
</feature>